<keyword evidence="6 8" id="KW-0460">Magnesium</keyword>
<keyword evidence="2" id="KW-0597">Phosphoprotein</keyword>
<dbReference type="AlphaFoldDB" id="A0A4Q0P6E3"/>
<evidence type="ECO:0000256" key="10">
    <source>
        <dbReference type="SAM" id="SignalP"/>
    </source>
</evidence>
<dbReference type="Proteomes" id="UP000289238">
    <property type="component" value="Unassembled WGS sequence"/>
</dbReference>
<dbReference type="Gene3D" id="3.40.720.10">
    <property type="entry name" value="Alkaline Phosphatase, subunit A"/>
    <property type="match status" value="1"/>
</dbReference>
<feature type="binding site" evidence="8">
    <location>
        <position position="41"/>
    </location>
    <ligand>
        <name>Zn(2+)</name>
        <dbReference type="ChEBI" id="CHEBI:29105"/>
        <label>2</label>
    </ligand>
</feature>
<feature type="binding site" evidence="8">
    <location>
        <position position="133"/>
    </location>
    <ligand>
        <name>Mg(2+)</name>
        <dbReference type="ChEBI" id="CHEBI:18420"/>
    </ligand>
</feature>
<evidence type="ECO:0000256" key="1">
    <source>
        <dbReference type="ARBA" id="ARBA00005984"/>
    </source>
</evidence>
<feature type="binding site" evidence="8">
    <location>
        <position position="261"/>
    </location>
    <ligand>
        <name>Zn(2+)</name>
        <dbReference type="ChEBI" id="CHEBI:29105"/>
        <label>2</label>
    </ligand>
</feature>
<dbReference type="SMART" id="SM00098">
    <property type="entry name" value="alkPPc"/>
    <property type="match status" value="1"/>
</dbReference>
<dbReference type="PANTHER" id="PTHR11596:SF5">
    <property type="entry name" value="ALKALINE PHOSPHATASE"/>
    <property type="match status" value="1"/>
</dbReference>
<dbReference type="PROSITE" id="PS00123">
    <property type="entry name" value="ALKALINE_PHOSPHATASE"/>
    <property type="match status" value="1"/>
</dbReference>
<organism evidence="11 12">
    <name type="scientific">Leeuwenhoekiella aequorea</name>
    <dbReference type="NCBI Taxonomy" id="283736"/>
    <lineage>
        <taxon>Bacteria</taxon>
        <taxon>Pseudomonadati</taxon>
        <taxon>Bacteroidota</taxon>
        <taxon>Flavobacteriia</taxon>
        <taxon>Flavobacteriales</taxon>
        <taxon>Flavobacteriaceae</taxon>
        <taxon>Leeuwenhoekiella</taxon>
    </lineage>
</organism>
<name>A0A4Q0P6E3_9FLAO</name>
<comment type="caution">
    <text evidence="11">The sequence shown here is derived from an EMBL/GenBank/DDBJ whole genome shotgun (WGS) entry which is preliminary data.</text>
</comment>
<accession>A0A4Q0P6E3</accession>
<dbReference type="EMBL" id="QOVM01000006">
    <property type="protein sequence ID" value="RXG21229.1"/>
    <property type="molecule type" value="Genomic_DNA"/>
</dbReference>
<keyword evidence="12" id="KW-1185">Reference proteome</keyword>
<dbReference type="InterPro" id="IPR017850">
    <property type="entry name" value="Alkaline_phosphatase_core_sf"/>
</dbReference>
<keyword evidence="4" id="KW-0378">Hydrolase</keyword>
<dbReference type="GO" id="GO:0004035">
    <property type="term" value="F:alkaline phosphatase activity"/>
    <property type="evidence" value="ECO:0007669"/>
    <property type="project" value="TreeGrafter"/>
</dbReference>
<dbReference type="OrthoDB" id="9794455at2"/>
<dbReference type="InterPro" id="IPR001952">
    <property type="entry name" value="Alkaline_phosphatase"/>
</dbReference>
<evidence type="ECO:0000256" key="4">
    <source>
        <dbReference type="ARBA" id="ARBA00022801"/>
    </source>
</evidence>
<evidence type="ECO:0000256" key="8">
    <source>
        <dbReference type="PIRSR" id="PIRSR601952-2"/>
    </source>
</evidence>
<sequence length="376" mass="40876">MNSLKTTLFFGLLFSIFSCKTADGIATRTERPKNVILLISDGTGLSQISSAFYFQDKTSNYTRFENIGLINTSSSQEDITDSAAGATAFASGIKTYNGSIGLSDDYKDAKTIVEIASENNVKTGLITTSSLTHATPASFFAHVKNRGMENEIAAYLPKSGVDFFAGGGLRFFSGRNDNLDLIAALRAEKFTIDTTSLGNYNSIKSDEKLGFILADNALPKMQEGRGNFLAKAIEAGTDFLSKNRSPFFMMAEGSQIDWGGHNNDAPYLIAELIDFDEAIGKALDFAEKDGNTLVIVTSDHETGGFTLAAKKNKRDDGSEYSDYREIGPTFSTGGHSATLIPVFAFGPGSENFKGIYQNNEIFHKIINLTNWKIKQK</sequence>
<feature type="active site" description="Phosphoserine intermediate" evidence="7">
    <location>
        <position position="82"/>
    </location>
</feature>
<evidence type="ECO:0000313" key="12">
    <source>
        <dbReference type="Proteomes" id="UP000289238"/>
    </source>
</evidence>
<dbReference type="RefSeq" id="WP_128758493.1">
    <property type="nucleotide sequence ID" value="NZ_QOVM01000006.1"/>
</dbReference>
<dbReference type="InterPro" id="IPR018299">
    <property type="entry name" value="Alkaline_phosphatase_AS"/>
</dbReference>
<dbReference type="SUPFAM" id="SSF53649">
    <property type="entry name" value="Alkaline phosphatase-like"/>
    <property type="match status" value="1"/>
</dbReference>
<comment type="cofactor">
    <cofactor evidence="8">
        <name>Mg(2+)</name>
        <dbReference type="ChEBI" id="CHEBI:18420"/>
    </cofactor>
    <text evidence="8">Binds 1 Mg(2+) ion.</text>
</comment>
<proteinExistence type="inferred from homology"/>
<evidence type="ECO:0000256" key="9">
    <source>
        <dbReference type="RuleBase" id="RU003946"/>
    </source>
</evidence>
<dbReference type="CDD" id="cd16012">
    <property type="entry name" value="ALP"/>
    <property type="match status" value="1"/>
</dbReference>
<feature type="binding site" evidence="8">
    <location>
        <position position="299"/>
    </location>
    <ligand>
        <name>Zn(2+)</name>
        <dbReference type="ChEBI" id="CHEBI:29105"/>
        <label>2</label>
    </ligand>
</feature>
<protein>
    <submittedName>
        <fullName evidence="11">Alkaline phosphatase</fullName>
    </submittedName>
</protein>
<evidence type="ECO:0000256" key="6">
    <source>
        <dbReference type="ARBA" id="ARBA00022842"/>
    </source>
</evidence>
<dbReference type="PANTHER" id="PTHR11596">
    <property type="entry name" value="ALKALINE PHOSPHATASE"/>
    <property type="match status" value="1"/>
</dbReference>
<evidence type="ECO:0000256" key="7">
    <source>
        <dbReference type="PIRSR" id="PIRSR601952-1"/>
    </source>
</evidence>
<comment type="cofactor">
    <cofactor evidence="8">
        <name>Zn(2+)</name>
        <dbReference type="ChEBI" id="CHEBI:29105"/>
    </cofactor>
    <text evidence="8">Binds 2 Zn(2+) ions.</text>
</comment>
<feature type="binding site" evidence="8">
    <location>
        <position position="135"/>
    </location>
    <ligand>
        <name>Mg(2+)</name>
        <dbReference type="ChEBI" id="CHEBI:18420"/>
    </ligand>
</feature>
<evidence type="ECO:0000256" key="2">
    <source>
        <dbReference type="ARBA" id="ARBA00022553"/>
    </source>
</evidence>
<feature type="chain" id="PRO_5020845505" evidence="10">
    <location>
        <begin position="22"/>
        <end position="376"/>
    </location>
</feature>
<keyword evidence="5 8" id="KW-0862">Zinc</keyword>
<evidence type="ECO:0000313" key="11">
    <source>
        <dbReference type="EMBL" id="RXG21229.1"/>
    </source>
</evidence>
<dbReference type="PRINTS" id="PR00113">
    <property type="entry name" value="ALKPHPHTASE"/>
</dbReference>
<dbReference type="GO" id="GO:0046872">
    <property type="term" value="F:metal ion binding"/>
    <property type="evidence" value="ECO:0007669"/>
    <property type="project" value="UniProtKB-KW"/>
</dbReference>
<feature type="binding site" evidence="8">
    <location>
        <position position="257"/>
    </location>
    <ligand>
        <name>Zn(2+)</name>
        <dbReference type="ChEBI" id="CHEBI:29105"/>
        <label>2</label>
    </ligand>
</feature>
<feature type="binding site" evidence="8">
    <location>
        <position position="41"/>
    </location>
    <ligand>
        <name>Mg(2+)</name>
        <dbReference type="ChEBI" id="CHEBI:18420"/>
    </ligand>
</feature>
<dbReference type="Pfam" id="PF00245">
    <property type="entry name" value="Alk_phosphatase"/>
    <property type="match status" value="1"/>
</dbReference>
<dbReference type="PROSITE" id="PS51257">
    <property type="entry name" value="PROKAR_LIPOPROTEIN"/>
    <property type="match status" value="1"/>
</dbReference>
<keyword evidence="3 8" id="KW-0479">Metal-binding</keyword>
<comment type="similarity">
    <text evidence="1 9">Belongs to the alkaline phosphatase family.</text>
</comment>
<keyword evidence="10" id="KW-0732">Signal</keyword>
<feature type="binding site" evidence="8">
    <location>
        <position position="252"/>
    </location>
    <ligand>
        <name>Mg(2+)</name>
        <dbReference type="ChEBI" id="CHEBI:18420"/>
    </ligand>
</feature>
<feature type="binding site" evidence="8">
    <location>
        <position position="300"/>
    </location>
    <ligand>
        <name>Zn(2+)</name>
        <dbReference type="ChEBI" id="CHEBI:29105"/>
        <label>2</label>
    </ligand>
</feature>
<feature type="signal peptide" evidence="10">
    <location>
        <begin position="1"/>
        <end position="21"/>
    </location>
</feature>
<evidence type="ECO:0000256" key="3">
    <source>
        <dbReference type="ARBA" id="ARBA00022723"/>
    </source>
</evidence>
<evidence type="ECO:0000256" key="5">
    <source>
        <dbReference type="ARBA" id="ARBA00022833"/>
    </source>
</evidence>
<reference evidence="11 12" key="1">
    <citation type="submission" date="2018-07" db="EMBL/GenBank/DDBJ databases">
        <title>Leeuwenhoekiella genomics.</title>
        <authorList>
            <person name="Tahon G."/>
            <person name="Willems A."/>
        </authorList>
    </citation>
    <scope>NUCLEOTIDE SEQUENCE [LARGE SCALE GENOMIC DNA]</scope>
    <source>
        <strain evidence="11 12">LMG 22550</strain>
    </source>
</reference>
<gene>
    <name evidence="11" type="ORF">DSM00_2746</name>
</gene>